<dbReference type="EC" id="2.5.1.18" evidence="1"/>
<dbReference type="Gene3D" id="3.40.30.10">
    <property type="entry name" value="Glutaredoxin"/>
    <property type="match status" value="1"/>
</dbReference>
<dbReference type="InterPro" id="IPR040079">
    <property type="entry name" value="Glutathione_S-Trfase"/>
</dbReference>
<dbReference type="InterPro" id="IPR036249">
    <property type="entry name" value="Thioredoxin-like_sf"/>
</dbReference>
<keyword evidence="9" id="KW-1185">Reference proteome</keyword>
<dbReference type="FunFam" id="3.40.30.10:FF:000608">
    <property type="entry name" value="Glutathione S-Transferase"/>
    <property type="match status" value="1"/>
</dbReference>
<comment type="similarity">
    <text evidence="3">Belongs to the GST superfamily. Sigma family.</text>
</comment>
<reference evidence="7" key="2">
    <citation type="submission" date="2020-09" db="EMBL/GenBank/DDBJ databases">
        <authorList>
            <person name="Kikuchi T."/>
        </authorList>
    </citation>
    <scope>NUCLEOTIDE SEQUENCE</scope>
    <source>
        <strain evidence="7">Ka4C1</strain>
    </source>
</reference>
<evidence type="ECO:0000256" key="2">
    <source>
        <dbReference type="ARBA" id="ARBA00022679"/>
    </source>
</evidence>
<dbReference type="eggNOG" id="KOG1695">
    <property type="taxonomic scope" value="Eukaryota"/>
</dbReference>
<feature type="domain" description="GST C-terminal" evidence="6">
    <location>
        <begin position="81"/>
        <end position="206"/>
    </location>
</feature>
<evidence type="ECO:0000259" key="5">
    <source>
        <dbReference type="PROSITE" id="PS50404"/>
    </source>
</evidence>
<dbReference type="SUPFAM" id="SSF47616">
    <property type="entry name" value="GST C-terminal domain-like"/>
    <property type="match status" value="1"/>
</dbReference>
<evidence type="ECO:0000256" key="1">
    <source>
        <dbReference type="ARBA" id="ARBA00012452"/>
    </source>
</evidence>
<dbReference type="Proteomes" id="UP000659654">
    <property type="component" value="Unassembled WGS sequence"/>
</dbReference>
<dbReference type="InterPro" id="IPR004045">
    <property type="entry name" value="Glutathione_S-Trfase_N"/>
</dbReference>
<feature type="domain" description="GST N-terminal" evidence="5">
    <location>
        <begin position="2"/>
        <end position="79"/>
    </location>
</feature>
<dbReference type="InterPro" id="IPR036282">
    <property type="entry name" value="Glutathione-S-Trfase_C_sf"/>
</dbReference>
<organism evidence="8 10">
    <name type="scientific">Bursaphelenchus xylophilus</name>
    <name type="common">Pinewood nematode worm</name>
    <name type="synonym">Aphelenchoides xylophilus</name>
    <dbReference type="NCBI Taxonomy" id="6326"/>
    <lineage>
        <taxon>Eukaryota</taxon>
        <taxon>Metazoa</taxon>
        <taxon>Ecdysozoa</taxon>
        <taxon>Nematoda</taxon>
        <taxon>Chromadorea</taxon>
        <taxon>Rhabditida</taxon>
        <taxon>Tylenchina</taxon>
        <taxon>Tylenchomorpha</taxon>
        <taxon>Aphelenchoidea</taxon>
        <taxon>Aphelenchoididae</taxon>
        <taxon>Bursaphelenchus</taxon>
    </lineage>
</organism>
<dbReference type="Gene3D" id="1.20.1050.10">
    <property type="match status" value="1"/>
</dbReference>
<evidence type="ECO:0000256" key="4">
    <source>
        <dbReference type="ARBA" id="ARBA00047960"/>
    </source>
</evidence>
<evidence type="ECO:0000256" key="3">
    <source>
        <dbReference type="ARBA" id="ARBA00038317"/>
    </source>
</evidence>
<dbReference type="Proteomes" id="UP000582659">
    <property type="component" value="Unassembled WGS sequence"/>
</dbReference>
<dbReference type="CDD" id="cd03192">
    <property type="entry name" value="GST_C_Sigma_like"/>
    <property type="match status" value="1"/>
</dbReference>
<dbReference type="GO" id="GO:0004364">
    <property type="term" value="F:glutathione transferase activity"/>
    <property type="evidence" value="ECO:0007669"/>
    <property type="project" value="UniProtKB-EC"/>
</dbReference>
<dbReference type="PANTHER" id="PTHR11571:SF224">
    <property type="entry name" value="HEMATOPOIETIC PROSTAGLANDIN D SYNTHASE"/>
    <property type="match status" value="1"/>
</dbReference>
<evidence type="ECO:0000259" key="6">
    <source>
        <dbReference type="PROSITE" id="PS50405"/>
    </source>
</evidence>
<dbReference type="Proteomes" id="UP000095284">
    <property type="component" value="Unplaced"/>
</dbReference>
<comment type="catalytic activity">
    <reaction evidence="4">
        <text>RX + glutathione = an S-substituted glutathione + a halide anion + H(+)</text>
        <dbReference type="Rhea" id="RHEA:16437"/>
        <dbReference type="ChEBI" id="CHEBI:15378"/>
        <dbReference type="ChEBI" id="CHEBI:16042"/>
        <dbReference type="ChEBI" id="CHEBI:17792"/>
        <dbReference type="ChEBI" id="CHEBI:57925"/>
        <dbReference type="ChEBI" id="CHEBI:90779"/>
        <dbReference type="EC" id="2.5.1.18"/>
    </reaction>
</comment>
<dbReference type="SUPFAM" id="SSF52833">
    <property type="entry name" value="Thioredoxin-like"/>
    <property type="match status" value="1"/>
</dbReference>
<sequence length="206" mass="23731">MVQYKLTYFDIRGLGEPARIIFHYAGQKFEDDRITGSLDSFRDQLPFGQIPVLTIDGTTKIAQSQAIYRLLARRFGLAGKDDVEQAQIDSYGDFIQDLNQNARQYFLVKNGRAEGDVEKLEKDLQTYIDTKWVKYFDRIFEASGSGFIHKSGVTWIDFVITNIYETAVNLDLKPTAGIKHFKTIHDNVKALPQLKEYFSQRKQTPF</sequence>
<dbReference type="PROSITE" id="PS50405">
    <property type="entry name" value="GST_CTER"/>
    <property type="match status" value="1"/>
</dbReference>
<dbReference type="CDD" id="cd03039">
    <property type="entry name" value="GST_N_Sigma_like"/>
    <property type="match status" value="1"/>
</dbReference>
<dbReference type="GO" id="GO:0006749">
    <property type="term" value="P:glutathione metabolic process"/>
    <property type="evidence" value="ECO:0007669"/>
    <property type="project" value="TreeGrafter"/>
</dbReference>
<dbReference type="AlphaFoldDB" id="A0A1I7RZW7"/>
<accession>A0A1I7RZW7</accession>
<evidence type="ECO:0000313" key="9">
    <source>
        <dbReference type="Proteomes" id="UP000659654"/>
    </source>
</evidence>
<dbReference type="PROSITE" id="PS50404">
    <property type="entry name" value="GST_NTER"/>
    <property type="match status" value="1"/>
</dbReference>
<evidence type="ECO:0000313" key="8">
    <source>
        <dbReference type="Proteomes" id="UP000095284"/>
    </source>
</evidence>
<proteinExistence type="inferred from homology"/>
<protein>
    <recommendedName>
        <fullName evidence="1">glutathione transferase</fullName>
        <ecNumber evidence="1">2.5.1.18</ecNumber>
    </recommendedName>
</protein>
<keyword evidence="2" id="KW-0808">Transferase</keyword>
<dbReference type="EMBL" id="CAJFDI010000003">
    <property type="protein sequence ID" value="CAD5222122.1"/>
    <property type="molecule type" value="Genomic_DNA"/>
</dbReference>
<dbReference type="WBParaSite" id="BXY_0629000.1">
    <property type="protein sequence ID" value="BXY_0629000.1"/>
    <property type="gene ID" value="BXY_0629000"/>
</dbReference>
<dbReference type="InterPro" id="IPR050213">
    <property type="entry name" value="GST_superfamily"/>
</dbReference>
<dbReference type="EMBL" id="CAJFCV020000003">
    <property type="protein sequence ID" value="CAG9109178.1"/>
    <property type="molecule type" value="Genomic_DNA"/>
</dbReference>
<dbReference type="InterPro" id="IPR010987">
    <property type="entry name" value="Glutathione-S-Trfase_C-like"/>
</dbReference>
<gene>
    <name evidence="7" type="ORF">BXYJ_LOCUS7090</name>
</gene>
<dbReference type="SFLD" id="SFLDG01205">
    <property type="entry name" value="AMPS.1"/>
    <property type="match status" value="1"/>
</dbReference>
<evidence type="ECO:0000313" key="7">
    <source>
        <dbReference type="EMBL" id="CAD5222122.1"/>
    </source>
</evidence>
<dbReference type="InterPro" id="IPR004046">
    <property type="entry name" value="GST_C"/>
</dbReference>
<dbReference type="SFLD" id="SFLDG00363">
    <property type="entry name" value="AMPS_(cytGST):_Alpha-__Mu-__Pi"/>
    <property type="match status" value="1"/>
</dbReference>
<dbReference type="Pfam" id="PF02798">
    <property type="entry name" value="GST_N"/>
    <property type="match status" value="1"/>
</dbReference>
<name>A0A1I7RZW7_BURXY</name>
<dbReference type="SMR" id="A0A1I7RZW7"/>
<evidence type="ECO:0000313" key="10">
    <source>
        <dbReference type="WBParaSite" id="BXY_0629000.1"/>
    </source>
</evidence>
<dbReference type="OrthoDB" id="414243at2759"/>
<dbReference type="SFLD" id="SFLDS00019">
    <property type="entry name" value="Glutathione_Transferase_(cytos"/>
    <property type="match status" value="1"/>
</dbReference>
<reference evidence="10" key="1">
    <citation type="submission" date="2016-11" db="UniProtKB">
        <authorList>
            <consortium name="WormBaseParasite"/>
        </authorList>
    </citation>
    <scope>IDENTIFICATION</scope>
</reference>
<dbReference type="Pfam" id="PF14497">
    <property type="entry name" value="GST_C_3"/>
    <property type="match status" value="1"/>
</dbReference>
<dbReference type="PANTHER" id="PTHR11571">
    <property type="entry name" value="GLUTATHIONE S-TRANSFERASE"/>
    <property type="match status" value="1"/>
</dbReference>